<evidence type="ECO:0000313" key="1">
    <source>
        <dbReference type="EMBL" id="CAD5939789.1"/>
    </source>
</evidence>
<gene>
    <name evidence="1" type="ORF">NO713_01843</name>
</gene>
<keyword evidence="2" id="KW-1185">Reference proteome</keyword>
<reference evidence="1" key="1">
    <citation type="submission" date="2020-09" db="EMBL/GenBank/DDBJ databases">
        <authorList>
            <person name="Blom J."/>
        </authorList>
    </citation>
    <scope>NUCLEOTIDE SEQUENCE</scope>
    <source>
        <strain evidence="1">No.713</strain>
    </source>
</reference>
<accession>A0A9W4G5V7</accession>
<proteinExistence type="predicted"/>
<protein>
    <recommendedName>
        <fullName evidence="3">DUF4351 domain-containing protein</fullName>
    </recommendedName>
</protein>
<evidence type="ECO:0008006" key="3">
    <source>
        <dbReference type="Google" id="ProtNLM"/>
    </source>
</evidence>
<dbReference type="EMBL" id="LR882967">
    <property type="protein sequence ID" value="CAD5939789.1"/>
    <property type="molecule type" value="Genomic_DNA"/>
</dbReference>
<name>A0A9W4G5V7_9CYAN</name>
<dbReference type="AlphaFoldDB" id="A0A9W4G5V7"/>
<dbReference type="KEGG" id="ppsu:NO713_01843"/>
<dbReference type="RefSeq" id="WP_254173590.1">
    <property type="nucleotide sequence ID" value="NZ_LR882967.1"/>
</dbReference>
<sequence length="154" mass="18047">MAHLKTKATTSNLTEREQWKWNLTRLLYEKGYNRQEIADLYKVIDLMMALPEALQFSFEEKLTQYQEERKMPLLTNIEKRALARGKEIGAKETSQQSIFDLLEIRFGTLPESLIQSLKQIDDMIVLKQLHLQTISVNSLEEFQQLIDSNLTNEN</sequence>
<dbReference type="Proteomes" id="UP001153719">
    <property type="component" value="Chromosome"/>
</dbReference>
<organism evidence="1 2">
    <name type="scientific">Planktothrix pseudagardhii</name>
    <dbReference type="NCBI Taxonomy" id="132604"/>
    <lineage>
        <taxon>Bacteria</taxon>
        <taxon>Bacillati</taxon>
        <taxon>Cyanobacteriota</taxon>
        <taxon>Cyanophyceae</taxon>
        <taxon>Oscillatoriophycideae</taxon>
        <taxon>Oscillatoriales</taxon>
        <taxon>Microcoleaceae</taxon>
        <taxon>Planktothrix</taxon>
    </lineage>
</organism>
<evidence type="ECO:0000313" key="2">
    <source>
        <dbReference type="Proteomes" id="UP001153719"/>
    </source>
</evidence>